<dbReference type="GO" id="GO:0010468">
    <property type="term" value="P:regulation of gene expression"/>
    <property type="evidence" value="ECO:0007669"/>
    <property type="project" value="TreeGrafter"/>
</dbReference>
<dbReference type="InterPro" id="IPR013087">
    <property type="entry name" value="Znf_C2H2_type"/>
</dbReference>
<keyword evidence="4 7" id="KW-0863">Zinc-finger</keyword>
<dbReference type="GO" id="GO:0005634">
    <property type="term" value="C:nucleus"/>
    <property type="evidence" value="ECO:0007669"/>
    <property type="project" value="UniProtKB-SubCell"/>
</dbReference>
<name>A0A9D4TEB5_RHISA</name>
<dbReference type="GO" id="GO:0008270">
    <property type="term" value="F:zinc ion binding"/>
    <property type="evidence" value="ECO:0007669"/>
    <property type="project" value="UniProtKB-KW"/>
</dbReference>
<feature type="domain" description="C2H2-type" evidence="9">
    <location>
        <begin position="173"/>
        <end position="201"/>
    </location>
</feature>
<feature type="compositionally biased region" description="Basic and acidic residues" evidence="8">
    <location>
        <begin position="10"/>
        <end position="31"/>
    </location>
</feature>
<comment type="caution">
    <text evidence="10">The sequence shown here is derived from an EMBL/GenBank/DDBJ whole genome shotgun (WGS) entry which is preliminary data.</text>
</comment>
<keyword evidence="5" id="KW-0862">Zinc</keyword>
<keyword evidence="2" id="KW-0479">Metal-binding</keyword>
<evidence type="ECO:0000313" key="11">
    <source>
        <dbReference type="Proteomes" id="UP000821837"/>
    </source>
</evidence>
<evidence type="ECO:0000256" key="5">
    <source>
        <dbReference type="ARBA" id="ARBA00022833"/>
    </source>
</evidence>
<evidence type="ECO:0000256" key="1">
    <source>
        <dbReference type="ARBA" id="ARBA00004123"/>
    </source>
</evidence>
<feature type="region of interest" description="Disordered" evidence="8">
    <location>
        <begin position="1"/>
        <end position="31"/>
    </location>
</feature>
<evidence type="ECO:0000256" key="7">
    <source>
        <dbReference type="PROSITE-ProRule" id="PRU00042"/>
    </source>
</evidence>
<dbReference type="EMBL" id="JABSTV010000065">
    <property type="protein sequence ID" value="KAH7987803.1"/>
    <property type="molecule type" value="Genomic_DNA"/>
</dbReference>
<dbReference type="PROSITE" id="PS00028">
    <property type="entry name" value="ZINC_FINGER_C2H2_1"/>
    <property type="match status" value="1"/>
</dbReference>
<organism evidence="10 11">
    <name type="scientific">Rhipicephalus sanguineus</name>
    <name type="common">Brown dog tick</name>
    <name type="synonym">Ixodes sanguineus</name>
    <dbReference type="NCBI Taxonomy" id="34632"/>
    <lineage>
        <taxon>Eukaryota</taxon>
        <taxon>Metazoa</taxon>
        <taxon>Ecdysozoa</taxon>
        <taxon>Arthropoda</taxon>
        <taxon>Chelicerata</taxon>
        <taxon>Arachnida</taxon>
        <taxon>Acari</taxon>
        <taxon>Parasitiformes</taxon>
        <taxon>Ixodida</taxon>
        <taxon>Ixodoidea</taxon>
        <taxon>Ixodidae</taxon>
        <taxon>Rhipicephalinae</taxon>
        <taxon>Rhipicephalus</taxon>
        <taxon>Rhipicephalus</taxon>
    </lineage>
</organism>
<dbReference type="AlphaFoldDB" id="A0A9D4TEB5"/>
<dbReference type="SUPFAM" id="SSF57667">
    <property type="entry name" value="beta-beta-alpha zinc fingers"/>
    <property type="match status" value="1"/>
</dbReference>
<dbReference type="Proteomes" id="UP000821837">
    <property type="component" value="Unassembled WGS sequence"/>
</dbReference>
<dbReference type="PANTHER" id="PTHR16515:SF49">
    <property type="entry name" value="GASTRULA ZINC FINGER PROTEIN XLCGF49.1-LIKE-RELATED"/>
    <property type="match status" value="1"/>
</dbReference>
<sequence>MYQTMLTCGKHSEADRRDNNDGARTQEPKSEEVICEVDSFNAASLSESSCPAPINDEIGLLLPKREPEEIVCAVDCSDGYFPTHIDSSDANLGPYSPKSEMAELGITTEGSYGPSLFGRPGNMPITGPLAGNVAESNSSGTLRCWWDPSIVNRFVQRSQLHVHLKSHSGERPHECMECGKRFVLLSHLDYHRNNVHGNAEKSHVCPQCWPRLRAARRARSAHALARDGEATCLFVSG</sequence>
<dbReference type="PANTHER" id="PTHR16515">
    <property type="entry name" value="PR DOMAIN ZINC FINGER PROTEIN"/>
    <property type="match status" value="1"/>
</dbReference>
<evidence type="ECO:0000256" key="6">
    <source>
        <dbReference type="ARBA" id="ARBA00023242"/>
    </source>
</evidence>
<dbReference type="InterPro" id="IPR036236">
    <property type="entry name" value="Znf_C2H2_sf"/>
</dbReference>
<feature type="domain" description="C2H2-type" evidence="9">
    <location>
        <begin position="142"/>
        <end position="172"/>
    </location>
</feature>
<dbReference type="VEuPathDB" id="VectorBase:RSAN_035928"/>
<dbReference type="PROSITE" id="PS50157">
    <property type="entry name" value="ZINC_FINGER_C2H2_2"/>
    <property type="match status" value="2"/>
</dbReference>
<dbReference type="Gene3D" id="3.30.160.60">
    <property type="entry name" value="Classic Zinc Finger"/>
    <property type="match status" value="1"/>
</dbReference>
<evidence type="ECO:0000259" key="9">
    <source>
        <dbReference type="PROSITE" id="PS50157"/>
    </source>
</evidence>
<evidence type="ECO:0000313" key="10">
    <source>
        <dbReference type="EMBL" id="KAH7987803.1"/>
    </source>
</evidence>
<gene>
    <name evidence="10" type="ORF">HPB52_025314</name>
</gene>
<comment type="subcellular location">
    <subcellularLocation>
        <location evidence="1">Nucleus</location>
    </subcellularLocation>
</comment>
<reference evidence="10" key="2">
    <citation type="submission" date="2021-09" db="EMBL/GenBank/DDBJ databases">
        <authorList>
            <person name="Jia N."/>
            <person name="Wang J."/>
            <person name="Shi W."/>
            <person name="Du L."/>
            <person name="Sun Y."/>
            <person name="Zhan W."/>
            <person name="Jiang J."/>
            <person name="Wang Q."/>
            <person name="Zhang B."/>
            <person name="Ji P."/>
            <person name="Sakyi L.B."/>
            <person name="Cui X."/>
            <person name="Yuan T."/>
            <person name="Jiang B."/>
            <person name="Yang W."/>
            <person name="Lam T.T.-Y."/>
            <person name="Chang Q."/>
            <person name="Ding S."/>
            <person name="Wang X."/>
            <person name="Zhu J."/>
            <person name="Ruan X."/>
            <person name="Zhao L."/>
            <person name="Wei J."/>
            <person name="Que T."/>
            <person name="Du C."/>
            <person name="Cheng J."/>
            <person name="Dai P."/>
            <person name="Han X."/>
            <person name="Huang E."/>
            <person name="Gao Y."/>
            <person name="Liu J."/>
            <person name="Shao H."/>
            <person name="Ye R."/>
            <person name="Li L."/>
            <person name="Wei W."/>
            <person name="Wang X."/>
            <person name="Wang C."/>
            <person name="Huo Q."/>
            <person name="Li W."/>
            <person name="Guo W."/>
            <person name="Chen H."/>
            <person name="Chen S."/>
            <person name="Zhou L."/>
            <person name="Zhou L."/>
            <person name="Ni X."/>
            <person name="Tian J."/>
            <person name="Zhou Y."/>
            <person name="Sheng Y."/>
            <person name="Liu T."/>
            <person name="Pan Y."/>
            <person name="Xia L."/>
            <person name="Li J."/>
            <person name="Zhao F."/>
            <person name="Cao W."/>
        </authorList>
    </citation>
    <scope>NUCLEOTIDE SEQUENCE</scope>
    <source>
        <strain evidence="10">Rsan-2018</strain>
        <tissue evidence="10">Larvae</tissue>
    </source>
</reference>
<dbReference type="InterPro" id="IPR050331">
    <property type="entry name" value="Zinc_finger"/>
</dbReference>
<proteinExistence type="predicted"/>
<evidence type="ECO:0000256" key="2">
    <source>
        <dbReference type="ARBA" id="ARBA00022723"/>
    </source>
</evidence>
<keyword evidence="3" id="KW-0677">Repeat</keyword>
<dbReference type="FunFam" id="3.30.160.60:FF:000446">
    <property type="entry name" value="Zinc finger protein"/>
    <property type="match status" value="1"/>
</dbReference>
<reference evidence="10" key="1">
    <citation type="journal article" date="2020" name="Cell">
        <title>Large-Scale Comparative Analyses of Tick Genomes Elucidate Their Genetic Diversity and Vector Capacities.</title>
        <authorList>
            <consortium name="Tick Genome and Microbiome Consortium (TIGMIC)"/>
            <person name="Jia N."/>
            <person name="Wang J."/>
            <person name="Shi W."/>
            <person name="Du L."/>
            <person name="Sun Y."/>
            <person name="Zhan W."/>
            <person name="Jiang J.F."/>
            <person name="Wang Q."/>
            <person name="Zhang B."/>
            <person name="Ji P."/>
            <person name="Bell-Sakyi L."/>
            <person name="Cui X.M."/>
            <person name="Yuan T.T."/>
            <person name="Jiang B.G."/>
            <person name="Yang W.F."/>
            <person name="Lam T.T."/>
            <person name="Chang Q.C."/>
            <person name="Ding S.J."/>
            <person name="Wang X.J."/>
            <person name="Zhu J.G."/>
            <person name="Ruan X.D."/>
            <person name="Zhao L."/>
            <person name="Wei J.T."/>
            <person name="Ye R.Z."/>
            <person name="Que T.C."/>
            <person name="Du C.H."/>
            <person name="Zhou Y.H."/>
            <person name="Cheng J.X."/>
            <person name="Dai P.F."/>
            <person name="Guo W.B."/>
            <person name="Han X.H."/>
            <person name="Huang E.J."/>
            <person name="Li L.F."/>
            <person name="Wei W."/>
            <person name="Gao Y.C."/>
            <person name="Liu J.Z."/>
            <person name="Shao H.Z."/>
            <person name="Wang X."/>
            <person name="Wang C.C."/>
            <person name="Yang T.C."/>
            <person name="Huo Q.B."/>
            <person name="Li W."/>
            <person name="Chen H.Y."/>
            <person name="Chen S.E."/>
            <person name="Zhou L.G."/>
            <person name="Ni X.B."/>
            <person name="Tian J.H."/>
            <person name="Sheng Y."/>
            <person name="Liu T."/>
            <person name="Pan Y.S."/>
            <person name="Xia L.Y."/>
            <person name="Li J."/>
            <person name="Zhao F."/>
            <person name="Cao W.C."/>
        </authorList>
    </citation>
    <scope>NUCLEOTIDE SEQUENCE</scope>
    <source>
        <strain evidence="10">Rsan-2018</strain>
    </source>
</reference>
<evidence type="ECO:0000256" key="4">
    <source>
        <dbReference type="ARBA" id="ARBA00022771"/>
    </source>
</evidence>
<keyword evidence="6" id="KW-0539">Nucleus</keyword>
<evidence type="ECO:0000256" key="8">
    <source>
        <dbReference type="SAM" id="MobiDB-lite"/>
    </source>
</evidence>
<protein>
    <recommendedName>
        <fullName evidence="9">C2H2-type domain-containing protein</fullName>
    </recommendedName>
</protein>
<evidence type="ECO:0000256" key="3">
    <source>
        <dbReference type="ARBA" id="ARBA00022737"/>
    </source>
</evidence>
<keyword evidence="11" id="KW-1185">Reference proteome</keyword>
<accession>A0A9D4TEB5</accession>